<keyword evidence="1" id="KW-0472">Membrane</keyword>
<keyword evidence="1" id="KW-1133">Transmembrane helix</keyword>
<evidence type="ECO:0000256" key="1">
    <source>
        <dbReference type="SAM" id="Phobius"/>
    </source>
</evidence>
<name>A0A392V862_9FABA</name>
<feature type="non-terminal residue" evidence="2">
    <location>
        <position position="51"/>
    </location>
</feature>
<sequence length="51" mass="5831">MEELREVCNRFGYPLWLGVQPKSVDSSGMVAAWSWSLLVVVVVLLMKMIMM</sequence>
<feature type="transmembrane region" description="Helical" evidence="1">
    <location>
        <begin position="30"/>
        <end position="50"/>
    </location>
</feature>
<keyword evidence="1" id="KW-0812">Transmembrane</keyword>
<dbReference type="Proteomes" id="UP000265520">
    <property type="component" value="Unassembled WGS sequence"/>
</dbReference>
<dbReference type="EMBL" id="LXQA011091560">
    <property type="protein sequence ID" value="MCI84464.1"/>
    <property type="molecule type" value="Genomic_DNA"/>
</dbReference>
<comment type="caution">
    <text evidence="2">The sequence shown here is derived from an EMBL/GenBank/DDBJ whole genome shotgun (WGS) entry which is preliminary data.</text>
</comment>
<keyword evidence="3" id="KW-1185">Reference proteome</keyword>
<reference evidence="2 3" key="1">
    <citation type="journal article" date="2018" name="Front. Plant Sci.">
        <title>Red Clover (Trifolium pratense) and Zigzag Clover (T. medium) - A Picture of Genomic Similarities and Differences.</title>
        <authorList>
            <person name="Dluhosova J."/>
            <person name="Istvanek J."/>
            <person name="Nedelnik J."/>
            <person name="Repkova J."/>
        </authorList>
    </citation>
    <scope>NUCLEOTIDE SEQUENCE [LARGE SCALE GENOMIC DNA]</scope>
    <source>
        <strain evidence="3">cv. 10/8</strain>
        <tissue evidence="2">Leaf</tissue>
    </source>
</reference>
<protein>
    <submittedName>
        <fullName evidence="2">Uncharacterized protein</fullName>
    </submittedName>
</protein>
<dbReference type="AlphaFoldDB" id="A0A392V862"/>
<evidence type="ECO:0000313" key="2">
    <source>
        <dbReference type="EMBL" id="MCI84464.1"/>
    </source>
</evidence>
<accession>A0A392V862</accession>
<proteinExistence type="predicted"/>
<organism evidence="2 3">
    <name type="scientific">Trifolium medium</name>
    <dbReference type="NCBI Taxonomy" id="97028"/>
    <lineage>
        <taxon>Eukaryota</taxon>
        <taxon>Viridiplantae</taxon>
        <taxon>Streptophyta</taxon>
        <taxon>Embryophyta</taxon>
        <taxon>Tracheophyta</taxon>
        <taxon>Spermatophyta</taxon>
        <taxon>Magnoliopsida</taxon>
        <taxon>eudicotyledons</taxon>
        <taxon>Gunneridae</taxon>
        <taxon>Pentapetalae</taxon>
        <taxon>rosids</taxon>
        <taxon>fabids</taxon>
        <taxon>Fabales</taxon>
        <taxon>Fabaceae</taxon>
        <taxon>Papilionoideae</taxon>
        <taxon>50 kb inversion clade</taxon>
        <taxon>NPAAA clade</taxon>
        <taxon>Hologalegina</taxon>
        <taxon>IRL clade</taxon>
        <taxon>Trifolieae</taxon>
        <taxon>Trifolium</taxon>
    </lineage>
</organism>
<evidence type="ECO:0000313" key="3">
    <source>
        <dbReference type="Proteomes" id="UP000265520"/>
    </source>
</evidence>